<keyword evidence="2" id="KW-0547">Nucleotide-binding</keyword>
<evidence type="ECO:0000313" key="2">
    <source>
        <dbReference type="EMBL" id="EUA66008.1"/>
    </source>
</evidence>
<dbReference type="GO" id="GO:0003678">
    <property type="term" value="F:DNA helicase activity"/>
    <property type="evidence" value="ECO:0007669"/>
    <property type="project" value="UniProtKB-EC"/>
</dbReference>
<gene>
    <name evidence="2" type="ORF">I553_3365</name>
</gene>
<dbReference type="AlphaFoldDB" id="X8DE39"/>
<feature type="region of interest" description="Disordered" evidence="1">
    <location>
        <begin position="1"/>
        <end position="23"/>
    </location>
</feature>
<keyword evidence="2" id="KW-0067">ATP-binding</keyword>
<evidence type="ECO:0000256" key="1">
    <source>
        <dbReference type="SAM" id="MobiDB-lite"/>
    </source>
</evidence>
<dbReference type="EMBL" id="JAOB01000021">
    <property type="protein sequence ID" value="EUA66008.1"/>
    <property type="molecule type" value="Genomic_DNA"/>
</dbReference>
<keyword evidence="2" id="KW-0347">Helicase</keyword>
<comment type="caution">
    <text evidence="2">The sequence shown here is derived from an EMBL/GenBank/DDBJ whole genome shotgun (WGS) entry which is preliminary data.</text>
</comment>
<proteinExistence type="predicted"/>
<reference evidence="2" key="1">
    <citation type="submission" date="2014-01" db="EMBL/GenBank/DDBJ databases">
        <authorList>
            <person name="Brown-Elliot B."/>
            <person name="Wallace R."/>
            <person name="Lenaerts A."/>
            <person name="Ordway D."/>
            <person name="DeGroote M.A."/>
            <person name="Parker T."/>
            <person name="Sizemore C."/>
            <person name="Tallon L.J."/>
            <person name="Sadzewicz L.K."/>
            <person name="Sengamalay N."/>
            <person name="Fraser C.M."/>
            <person name="Hine E."/>
            <person name="Shefchek K.A."/>
            <person name="Das S.P."/>
            <person name="Tettelin H."/>
        </authorList>
    </citation>
    <scope>NUCLEOTIDE SEQUENCE [LARGE SCALE GENOMIC DNA]</scope>
    <source>
        <strain evidence="2">4042</strain>
    </source>
</reference>
<name>X8DE39_MYCXE</name>
<dbReference type="GO" id="GO:0016787">
    <property type="term" value="F:hydrolase activity"/>
    <property type="evidence" value="ECO:0007669"/>
    <property type="project" value="UniProtKB-KW"/>
</dbReference>
<protein>
    <submittedName>
        <fullName evidence="2">ATP-dependent DNA helicase recG domain protein</fullName>
        <ecNumber evidence="2">3.6.4.12</ecNumber>
    </submittedName>
</protein>
<organism evidence="2">
    <name type="scientific">Mycobacterium xenopi 4042</name>
    <dbReference type="NCBI Taxonomy" id="1299334"/>
    <lineage>
        <taxon>Bacteria</taxon>
        <taxon>Bacillati</taxon>
        <taxon>Actinomycetota</taxon>
        <taxon>Actinomycetes</taxon>
        <taxon>Mycobacteriales</taxon>
        <taxon>Mycobacteriaceae</taxon>
        <taxon>Mycobacterium</taxon>
    </lineage>
</organism>
<dbReference type="EC" id="3.6.4.12" evidence="2"/>
<sequence length="89" mass="9899">MQLTHPDFLILNSPDGKDHGSKSLRSIAHASKKISGEVLQSAFERAFYPIYPASTKVQSWDIYACVRQVLAVLDPVPDRCRSRLSPSTV</sequence>
<accession>X8DE39</accession>
<dbReference type="PATRIC" id="fig|1299334.3.peg.2030"/>
<keyword evidence="2" id="KW-0378">Hydrolase</keyword>